<dbReference type="AlphaFoldDB" id="A0A0V1KG02"/>
<evidence type="ECO:0000313" key="2">
    <source>
        <dbReference type="Proteomes" id="UP000054826"/>
    </source>
</evidence>
<organism evidence="1 2">
    <name type="scientific">Trichinella pseudospiralis</name>
    <name type="common">Parasitic roundworm</name>
    <dbReference type="NCBI Taxonomy" id="6337"/>
    <lineage>
        <taxon>Eukaryota</taxon>
        <taxon>Metazoa</taxon>
        <taxon>Ecdysozoa</taxon>
        <taxon>Nematoda</taxon>
        <taxon>Enoplea</taxon>
        <taxon>Dorylaimia</taxon>
        <taxon>Trichinellida</taxon>
        <taxon>Trichinellidae</taxon>
        <taxon>Trichinella</taxon>
    </lineage>
</organism>
<reference evidence="1 2" key="1">
    <citation type="submission" date="2015-01" db="EMBL/GenBank/DDBJ databases">
        <title>Evolution of Trichinella species and genotypes.</title>
        <authorList>
            <person name="Korhonen P.K."/>
            <person name="Edoardo P."/>
            <person name="Giuseppe L.R."/>
            <person name="Gasser R.B."/>
        </authorList>
    </citation>
    <scope>NUCLEOTIDE SEQUENCE [LARGE SCALE GENOMIC DNA]</scope>
    <source>
        <strain evidence="1">ISS176</strain>
    </source>
</reference>
<dbReference type="EMBL" id="JYDV01000001">
    <property type="protein sequence ID" value="KRZ46144.1"/>
    <property type="molecule type" value="Genomic_DNA"/>
</dbReference>
<accession>A0A0V1KG02</accession>
<gene>
    <name evidence="1" type="ORF">T4C_381</name>
</gene>
<comment type="caution">
    <text evidence="1">The sequence shown here is derived from an EMBL/GenBank/DDBJ whole genome shotgun (WGS) entry which is preliminary data.</text>
</comment>
<name>A0A0V1KG02_TRIPS</name>
<evidence type="ECO:0000313" key="1">
    <source>
        <dbReference type="EMBL" id="KRZ46144.1"/>
    </source>
</evidence>
<sequence length="106" mass="12522">MKILKRPLCPTDRTVMLARIGQRRLKPVPVDGDWCHERSKTKTFNIERLLSQRLKRFSGILILTMLVQLYESQKLKCPALCLESSKSPDKTPHLYLRDDFYLNKKY</sequence>
<protein>
    <submittedName>
        <fullName evidence="1">Uncharacterized protein</fullName>
    </submittedName>
</protein>
<dbReference type="Proteomes" id="UP000054826">
    <property type="component" value="Unassembled WGS sequence"/>
</dbReference>
<proteinExistence type="predicted"/>